<dbReference type="PANTHER" id="PTHR11439">
    <property type="entry name" value="GAG-POL-RELATED RETROTRANSPOSON"/>
    <property type="match status" value="1"/>
</dbReference>
<protein>
    <submittedName>
        <fullName evidence="2">Retrovirus-related pol polyprotein from transposon TNT 1-94</fullName>
    </submittedName>
</protein>
<reference evidence="2" key="1">
    <citation type="journal article" date="2022" name="Int. J. Mol. Sci.">
        <title>Draft Genome of Tanacetum Coccineum: Genomic Comparison of Closely Related Tanacetum-Family Plants.</title>
        <authorList>
            <person name="Yamashiro T."/>
            <person name="Shiraishi A."/>
            <person name="Nakayama K."/>
            <person name="Satake H."/>
        </authorList>
    </citation>
    <scope>NUCLEOTIDE SEQUENCE</scope>
</reference>
<name>A0ABQ5AMG3_9ASTR</name>
<dbReference type="EMBL" id="BQNB010012385">
    <property type="protein sequence ID" value="GJT02927.1"/>
    <property type="molecule type" value="Genomic_DNA"/>
</dbReference>
<proteinExistence type="predicted"/>
<keyword evidence="3" id="KW-1185">Reference proteome</keyword>
<dbReference type="Pfam" id="PF07727">
    <property type="entry name" value="RVT_2"/>
    <property type="match status" value="1"/>
</dbReference>
<comment type="caution">
    <text evidence="2">The sequence shown here is derived from an EMBL/GenBank/DDBJ whole genome shotgun (WGS) entry which is preliminary data.</text>
</comment>
<dbReference type="CDD" id="cd09272">
    <property type="entry name" value="RNase_HI_RT_Ty1"/>
    <property type="match status" value="1"/>
</dbReference>
<accession>A0ABQ5AMG3</accession>
<evidence type="ECO:0000313" key="3">
    <source>
        <dbReference type="Proteomes" id="UP001151760"/>
    </source>
</evidence>
<reference evidence="2" key="2">
    <citation type="submission" date="2022-01" db="EMBL/GenBank/DDBJ databases">
        <authorList>
            <person name="Yamashiro T."/>
            <person name="Shiraishi A."/>
            <person name="Satake H."/>
            <person name="Nakayama K."/>
        </authorList>
    </citation>
    <scope>NUCLEOTIDE SEQUENCE</scope>
</reference>
<gene>
    <name evidence="2" type="ORF">Tco_0824096</name>
</gene>
<feature type="domain" description="Reverse transcriptase Ty1/copia-type" evidence="1">
    <location>
        <begin position="110"/>
        <end position="274"/>
    </location>
</feature>
<dbReference type="Proteomes" id="UP001151760">
    <property type="component" value="Unassembled WGS sequence"/>
</dbReference>
<dbReference type="InterPro" id="IPR013103">
    <property type="entry name" value="RVT_2"/>
</dbReference>
<organism evidence="2 3">
    <name type="scientific">Tanacetum coccineum</name>
    <dbReference type="NCBI Taxonomy" id="301880"/>
    <lineage>
        <taxon>Eukaryota</taxon>
        <taxon>Viridiplantae</taxon>
        <taxon>Streptophyta</taxon>
        <taxon>Embryophyta</taxon>
        <taxon>Tracheophyta</taxon>
        <taxon>Spermatophyta</taxon>
        <taxon>Magnoliopsida</taxon>
        <taxon>eudicotyledons</taxon>
        <taxon>Gunneridae</taxon>
        <taxon>Pentapetalae</taxon>
        <taxon>asterids</taxon>
        <taxon>campanulids</taxon>
        <taxon>Asterales</taxon>
        <taxon>Asteraceae</taxon>
        <taxon>Asteroideae</taxon>
        <taxon>Anthemideae</taxon>
        <taxon>Anthemidinae</taxon>
        <taxon>Tanacetum</taxon>
    </lineage>
</organism>
<sequence length="477" mass="54680">MSNDPYFGIPIPDTVFEESSSSDFIPTTVHSDAPISEHLSKWTKDHPLQNIIGDPSIPVSTRLQLHEQALFCYYDAFLSLVELKTYKDALTKSCWIEAMQEELNEFERLEVWELVPRPDKVMVITLKWIYNVKLDELGGILKNKARLVAHGYCQEDRINFEESFAPVARLEAVQIFLAFATHMNMIFYQMDVKTSFLNGIFCEEVYVSQPDGSVDPDNPNHVYKLKDALYGLKQAPRAWYDLFSSFLLSQGFSKGTVDPTLCIRRDGKDILLISQSFRGIFLNQSKYALESLKKYEMESCDPVYTPIMDKSNLDEDLQGKAIDPIHYCGMVGTLMYLTSTRADLVYVVYTRRSTSGSMQLLGDRLVSWSSKRKKSAAISSTEAEYIALSGCCAQVLWMRSQLTDYGLGFNKIPIYHFIKEQVENGFLELYFVRTEYQMADIFTNALCRKRIEFLIDKLGMRSFTPETLKELADEAKE</sequence>
<evidence type="ECO:0000313" key="2">
    <source>
        <dbReference type="EMBL" id="GJT02927.1"/>
    </source>
</evidence>
<dbReference type="PANTHER" id="PTHR11439:SF483">
    <property type="entry name" value="PEPTIDE SYNTHASE GLIP-LIKE, PUTATIVE (AFU_ORTHOLOGUE AFUA_3G12920)-RELATED"/>
    <property type="match status" value="1"/>
</dbReference>
<evidence type="ECO:0000259" key="1">
    <source>
        <dbReference type="Pfam" id="PF07727"/>
    </source>
</evidence>